<evidence type="ECO:0000259" key="18">
    <source>
        <dbReference type="Pfam" id="PF02163"/>
    </source>
</evidence>
<evidence type="ECO:0000256" key="2">
    <source>
        <dbReference type="ARBA" id="ARBA00001936"/>
    </source>
</evidence>
<dbReference type="EMBL" id="LCPE01000049">
    <property type="protein sequence ID" value="KKU90792.1"/>
    <property type="molecule type" value="Genomic_DNA"/>
</dbReference>
<evidence type="ECO:0000256" key="12">
    <source>
        <dbReference type="ARBA" id="ARBA00023136"/>
    </source>
</evidence>
<dbReference type="AlphaFoldDB" id="A0A0G1U9I8"/>
<evidence type="ECO:0000256" key="8">
    <source>
        <dbReference type="ARBA" id="ARBA00012026"/>
    </source>
</evidence>
<dbReference type="Pfam" id="PF02163">
    <property type="entry name" value="Peptidase_M50"/>
    <property type="match status" value="1"/>
</dbReference>
<dbReference type="GO" id="GO:0030145">
    <property type="term" value="F:manganese ion binding"/>
    <property type="evidence" value="ECO:0007669"/>
    <property type="project" value="InterPro"/>
</dbReference>
<evidence type="ECO:0000256" key="7">
    <source>
        <dbReference type="ARBA" id="ARBA00008819"/>
    </source>
</evidence>
<dbReference type="GO" id="GO:0006007">
    <property type="term" value="P:glucose catabolic process"/>
    <property type="evidence" value="ECO:0007669"/>
    <property type="project" value="InterPro"/>
</dbReference>
<evidence type="ECO:0000256" key="9">
    <source>
        <dbReference type="ARBA" id="ARBA00022692"/>
    </source>
</evidence>
<dbReference type="GO" id="GO:0006096">
    <property type="term" value="P:glycolytic process"/>
    <property type="evidence" value="ECO:0007669"/>
    <property type="project" value="UniProtKB-UniPathway"/>
</dbReference>
<dbReference type="CDD" id="cd16010">
    <property type="entry name" value="iPGM"/>
    <property type="match status" value="1"/>
</dbReference>
<dbReference type="PANTHER" id="PTHR31637:SF0">
    <property type="entry name" value="2,3-BISPHOSPHOGLYCERATE-INDEPENDENT PHOSPHOGLYCERATE MUTASE"/>
    <property type="match status" value="1"/>
</dbReference>
<dbReference type="GO" id="GO:0005829">
    <property type="term" value="C:cytosol"/>
    <property type="evidence" value="ECO:0007669"/>
    <property type="project" value="TreeGrafter"/>
</dbReference>
<gene>
    <name evidence="20" type="ORF">UY22_C0049G0007</name>
</gene>
<feature type="non-terminal residue" evidence="20">
    <location>
        <position position="1"/>
    </location>
</feature>
<dbReference type="UniPathway" id="UPA00109">
    <property type="reaction ID" value="UER00186"/>
</dbReference>
<dbReference type="InterPro" id="IPR017850">
    <property type="entry name" value="Alkaline_phosphatase_core_sf"/>
</dbReference>
<dbReference type="SUPFAM" id="SSF53649">
    <property type="entry name" value="Alkaline phosphatase-like"/>
    <property type="match status" value="1"/>
</dbReference>
<evidence type="ECO:0000256" key="16">
    <source>
        <dbReference type="SAM" id="Phobius"/>
    </source>
</evidence>
<feature type="transmembrane region" description="Helical" evidence="16">
    <location>
        <begin position="668"/>
        <end position="690"/>
    </location>
</feature>
<dbReference type="GO" id="GO:0004619">
    <property type="term" value="F:phosphoglycerate mutase activity"/>
    <property type="evidence" value="ECO:0007669"/>
    <property type="project" value="UniProtKB-EC"/>
</dbReference>
<evidence type="ECO:0000313" key="20">
    <source>
        <dbReference type="EMBL" id="KKU90792.1"/>
    </source>
</evidence>
<proteinExistence type="inferred from homology"/>
<dbReference type="Pfam" id="PF01676">
    <property type="entry name" value="Metalloenzyme"/>
    <property type="match status" value="1"/>
</dbReference>
<dbReference type="Gene3D" id="3.40.1450.10">
    <property type="entry name" value="BPG-independent phosphoglycerate mutase, domain B"/>
    <property type="match status" value="2"/>
</dbReference>
<evidence type="ECO:0000256" key="11">
    <source>
        <dbReference type="ARBA" id="ARBA00022989"/>
    </source>
</evidence>
<dbReference type="Gene3D" id="2.30.42.10">
    <property type="match status" value="1"/>
</dbReference>
<dbReference type="InterPro" id="IPR005995">
    <property type="entry name" value="Pgm_bpd_ind"/>
</dbReference>
<keyword evidence="12 16" id="KW-0472">Membrane</keyword>
<dbReference type="InterPro" id="IPR036034">
    <property type="entry name" value="PDZ_sf"/>
</dbReference>
<comment type="pathway">
    <text evidence="5">Carbohydrate degradation; glycolysis; pyruvate from D-glyceraldehyde 3-phosphate: step 3/5.</text>
</comment>
<dbReference type="PANTHER" id="PTHR31637">
    <property type="entry name" value="2,3-BISPHOSPHOGLYCERATE-INDEPENDENT PHOSPHOGLYCERATE MUTASE"/>
    <property type="match status" value="1"/>
</dbReference>
<keyword evidence="15" id="KW-0413">Isomerase</keyword>
<evidence type="ECO:0000313" key="21">
    <source>
        <dbReference type="Proteomes" id="UP000034877"/>
    </source>
</evidence>
<dbReference type="InterPro" id="IPR006124">
    <property type="entry name" value="Metalloenzyme"/>
</dbReference>
<protein>
    <recommendedName>
        <fullName evidence="8">phosphoglycerate mutase (2,3-diphosphoglycerate-independent)</fullName>
        <ecNumber evidence="8">5.4.2.12</ecNumber>
    </recommendedName>
</protein>
<keyword evidence="13" id="KW-0324">Glycolysis</keyword>
<evidence type="ECO:0000256" key="1">
    <source>
        <dbReference type="ARBA" id="ARBA00000370"/>
    </source>
</evidence>
<dbReference type="Gene3D" id="3.40.720.10">
    <property type="entry name" value="Alkaline Phosphatase, subunit A"/>
    <property type="match status" value="2"/>
</dbReference>
<comment type="similarity">
    <text evidence="7">Belongs to the BPG-independent phosphoglycerate mutase family.</text>
</comment>
<sequence>NRFWASFPHTQLDASGEAVGLPRGEPGNTETGHLNLGAGRIVYQDLARINMSVADGTFLKNPELLAAIEHARKNNSNLHMMGLIGAAGVHSNLEHLYALIQLSARQSFKDVFLHLFTDGRDSPIMGRYWAMDRDLRWDRTAKAYFALTKGQGQLVKTPEEAIDLSYSQGKTDEFIEPAIVTKADGTPVTLIKDNDAVVFFNFRIDRPRQLSRAFVFQDFTKANLNFGYDPYLVKYAKKHLIELHPAQEPFNRGPRIQNLFFVTMTEYEKSLVENRALVAFSPQTVDMPLGRVIAEVQKKQLRVAESEKERFVTFYFNGQQETAFEGEDRFITPSPKVATYDLKPEMSARELTDTLLAKLREPNQEYSFILVNFANPDMVGHTGSIGPAVKACEVVDECLGKIANTVLAYGGSLLITGDHGNAEEMIDAQSGAIETEHSTNPVPFIIVSKEYLGNPLNLPAGILADDRIVEVEGRSIADTEEFSQAVKAWAGLGVNLTIERGPGTALFEGIVEGQTERRVVNVVPRVDPPPGQGAVGVVITTYPYLRTQKCSMLNVQCSTGAVGQGVKSTKVWMGRVVTGLREIGKSLVAGKAPEGVSGPVGIYQLTGQVAAAGWLPLLELVAILSVNLAVFNVLPIPALDGGRLAFIWLEWALRRRIKPDIEQKINSWGLAFLLSLMVLISFQDVIRLGLLSKWLGR</sequence>
<comment type="cofactor">
    <cofactor evidence="2">
        <name>Mn(2+)</name>
        <dbReference type="ChEBI" id="CHEBI:29035"/>
    </cofactor>
</comment>
<comment type="cofactor">
    <cofactor evidence="3">
        <name>Zn(2+)</name>
        <dbReference type="ChEBI" id="CHEBI:29105"/>
    </cofactor>
</comment>
<evidence type="ECO:0000259" key="17">
    <source>
        <dbReference type="Pfam" id="PF01676"/>
    </source>
</evidence>
<feature type="domain" description="BPG-independent PGAM N-terminal" evidence="19">
    <location>
        <begin position="49"/>
        <end position="123"/>
    </location>
</feature>
<dbReference type="InterPro" id="IPR036646">
    <property type="entry name" value="PGAM_B_sf"/>
</dbReference>
<feature type="domain" description="Peptidase M50" evidence="18">
    <location>
        <begin position="566"/>
        <end position="676"/>
    </location>
</feature>
<evidence type="ECO:0000259" key="19">
    <source>
        <dbReference type="Pfam" id="PF06415"/>
    </source>
</evidence>
<dbReference type="Pfam" id="PF06415">
    <property type="entry name" value="iPGM_N"/>
    <property type="match status" value="2"/>
</dbReference>
<dbReference type="SUPFAM" id="SSF64158">
    <property type="entry name" value="2,3-Bisphosphoglycerate-independent phosphoglycerate mutase, substrate-binding domain"/>
    <property type="match status" value="1"/>
</dbReference>
<dbReference type="InterPro" id="IPR008915">
    <property type="entry name" value="Peptidase_M50"/>
</dbReference>
<evidence type="ECO:0000256" key="3">
    <source>
        <dbReference type="ARBA" id="ARBA00001947"/>
    </source>
</evidence>
<keyword evidence="11 16" id="KW-1133">Transmembrane helix</keyword>
<keyword evidence="9 16" id="KW-0812">Transmembrane</keyword>
<dbReference type="PATRIC" id="fig|1618365.3.peg.970"/>
<dbReference type="SUPFAM" id="SSF50156">
    <property type="entry name" value="PDZ domain-like"/>
    <property type="match status" value="1"/>
</dbReference>
<evidence type="ECO:0000256" key="4">
    <source>
        <dbReference type="ARBA" id="ARBA00004141"/>
    </source>
</evidence>
<keyword evidence="10" id="KW-0479">Metal-binding</keyword>
<dbReference type="EC" id="5.4.2.12" evidence="8"/>
<dbReference type="InterPro" id="IPR011258">
    <property type="entry name" value="BPG-indep_PGM_N"/>
</dbReference>
<comment type="caution">
    <text evidence="20">The sequence shown here is derived from an EMBL/GenBank/DDBJ whole genome shotgun (WGS) entry which is preliminary data.</text>
</comment>
<keyword evidence="14" id="KW-0464">Manganese</keyword>
<evidence type="ECO:0000256" key="13">
    <source>
        <dbReference type="ARBA" id="ARBA00023152"/>
    </source>
</evidence>
<comment type="catalytic activity">
    <reaction evidence="1">
        <text>(2R)-2-phosphoglycerate = (2R)-3-phosphoglycerate</text>
        <dbReference type="Rhea" id="RHEA:15901"/>
        <dbReference type="ChEBI" id="CHEBI:58272"/>
        <dbReference type="ChEBI" id="CHEBI:58289"/>
        <dbReference type="EC" id="5.4.2.12"/>
    </reaction>
</comment>
<reference evidence="20 21" key="1">
    <citation type="journal article" date="2015" name="Nature">
        <title>rRNA introns, odd ribosomes, and small enigmatic genomes across a large radiation of phyla.</title>
        <authorList>
            <person name="Brown C.T."/>
            <person name="Hug L.A."/>
            <person name="Thomas B.C."/>
            <person name="Sharon I."/>
            <person name="Castelle C.J."/>
            <person name="Singh A."/>
            <person name="Wilkins M.J."/>
            <person name="Williams K.H."/>
            <person name="Banfield J.F."/>
        </authorList>
    </citation>
    <scope>NUCLEOTIDE SEQUENCE [LARGE SCALE GENOMIC DNA]</scope>
</reference>
<dbReference type="Proteomes" id="UP000034877">
    <property type="component" value="Unassembled WGS sequence"/>
</dbReference>
<feature type="domain" description="Metalloenzyme" evidence="17">
    <location>
        <begin position="12"/>
        <end position="452"/>
    </location>
</feature>
<accession>A0A0G1U9I8</accession>
<feature type="domain" description="BPG-independent PGAM N-terminal" evidence="19">
    <location>
        <begin position="124"/>
        <end position="269"/>
    </location>
</feature>
<evidence type="ECO:0000256" key="14">
    <source>
        <dbReference type="ARBA" id="ARBA00023211"/>
    </source>
</evidence>
<evidence type="ECO:0000256" key="6">
    <source>
        <dbReference type="ARBA" id="ARBA00007931"/>
    </source>
</evidence>
<organism evidence="20 21">
    <name type="scientific">Candidatus Amesbacteria bacterium GW2011_GWC1_48_10</name>
    <dbReference type="NCBI Taxonomy" id="1618365"/>
    <lineage>
        <taxon>Bacteria</taxon>
        <taxon>Candidatus Amesiibacteriota</taxon>
    </lineage>
</organism>
<dbReference type="GO" id="GO:0016020">
    <property type="term" value="C:membrane"/>
    <property type="evidence" value="ECO:0007669"/>
    <property type="project" value="UniProtKB-SubCell"/>
</dbReference>
<evidence type="ECO:0000256" key="15">
    <source>
        <dbReference type="ARBA" id="ARBA00023235"/>
    </source>
</evidence>
<comment type="subcellular location">
    <subcellularLocation>
        <location evidence="4">Membrane</location>
        <topology evidence="4">Multi-pass membrane protein</topology>
    </subcellularLocation>
</comment>
<evidence type="ECO:0000256" key="10">
    <source>
        <dbReference type="ARBA" id="ARBA00022723"/>
    </source>
</evidence>
<evidence type="ECO:0000256" key="5">
    <source>
        <dbReference type="ARBA" id="ARBA00004798"/>
    </source>
</evidence>
<dbReference type="GO" id="GO:0006508">
    <property type="term" value="P:proteolysis"/>
    <property type="evidence" value="ECO:0007669"/>
    <property type="project" value="InterPro"/>
</dbReference>
<comment type="similarity">
    <text evidence="6">Belongs to the peptidase M50B family.</text>
</comment>
<name>A0A0G1U9I8_9BACT</name>